<feature type="modified residue" description="4-aspartylphosphate" evidence="6">
    <location>
        <position position="52"/>
    </location>
</feature>
<accession>A0A0K2SPN3</accession>
<name>A0A0K2SPN3_LIMPI</name>
<dbReference type="InterPro" id="IPR039420">
    <property type="entry name" value="WalR-like"/>
</dbReference>
<evidence type="ECO:0000313" key="11">
    <source>
        <dbReference type="Proteomes" id="UP000065807"/>
    </source>
</evidence>
<dbReference type="PANTHER" id="PTHR48111">
    <property type="entry name" value="REGULATOR OF RPOS"/>
    <property type="match status" value="1"/>
</dbReference>
<dbReference type="InterPro" id="IPR001789">
    <property type="entry name" value="Sig_transdc_resp-reg_receiver"/>
</dbReference>
<dbReference type="AlphaFoldDB" id="A0A0K2SPN3"/>
<dbReference type="SUPFAM" id="SSF52172">
    <property type="entry name" value="CheY-like"/>
    <property type="match status" value="1"/>
</dbReference>
<dbReference type="GO" id="GO:0032993">
    <property type="term" value="C:protein-DNA complex"/>
    <property type="evidence" value="ECO:0007669"/>
    <property type="project" value="TreeGrafter"/>
</dbReference>
<dbReference type="SMART" id="SM00862">
    <property type="entry name" value="Trans_reg_C"/>
    <property type="match status" value="1"/>
</dbReference>
<keyword evidence="3" id="KW-0805">Transcription regulation</keyword>
<evidence type="ECO:0000259" key="8">
    <source>
        <dbReference type="PROSITE" id="PS50110"/>
    </source>
</evidence>
<keyword evidence="5" id="KW-0804">Transcription</keyword>
<keyword evidence="11" id="KW-1185">Reference proteome</keyword>
<dbReference type="PROSITE" id="PS51755">
    <property type="entry name" value="OMPR_PHOB"/>
    <property type="match status" value="1"/>
</dbReference>
<reference evidence="11" key="1">
    <citation type="submission" date="2015-07" db="EMBL/GenBank/DDBJ databases">
        <title>Complete genome sequence and phylogenetic analysis of Limnochorda pilosa.</title>
        <authorList>
            <person name="Watanabe M."/>
            <person name="Kojima H."/>
            <person name="Fukui M."/>
        </authorList>
    </citation>
    <scope>NUCLEOTIDE SEQUENCE [LARGE SCALE GENOMIC DNA]</scope>
    <source>
        <strain evidence="11">HC45</strain>
    </source>
</reference>
<dbReference type="InterPro" id="IPR016032">
    <property type="entry name" value="Sig_transdc_resp-reg_C-effctor"/>
</dbReference>
<dbReference type="PANTHER" id="PTHR48111:SF21">
    <property type="entry name" value="DNA-BINDING DUAL MASTER TRANSCRIPTIONAL REGULATOR RPAA"/>
    <property type="match status" value="1"/>
</dbReference>
<dbReference type="FunFam" id="1.10.10.10:FF:000018">
    <property type="entry name" value="DNA-binding response regulator ResD"/>
    <property type="match status" value="1"/>
</dbReference>
<dbReference type="PATRIC" id="fig|1555112.3.peg.3182"/>
<dbReference type="Proteomes" id="UP000065807">
    <property type="component" value="Chromosome"/>
</dbReference>
<evidence type="ECO:0000256" key="4">
    <source>
        <dbReference type="ARBA" id="ARBA00023125"/>
    </source>
</evidence>
<dbReference type="Pfam" id="PF00072">
    <property type="entry name" value="Response_reg"/>
    <property type="match status" value="1"/>
</dbReference>
<dbReference type="Pfam" id="PF00486">
    <property type="entry name" value="Trans_reg_C"/>
    <property type="match status" value="1"/>
</dbReference>
<evidence type="ECO:0000256" key="1">
    <source>
        <dbReference type="ARBA" id="ARBA00022553"/>
    </source>
</evidence>
<dbReference type="FunFam" id="3.40.50.2300:FF:000001">
    <property type="entry name" value="DNA-binding response regulator PhoB"/>
    <property type="match status" value="1"/>
</dbReference>
<dbReference type="InterPro" id="IPR001867">
    <property type="entry name" value="OmpR/PhoB-type_DNA-bd"/>
</dbReference>
<evidence type="ECO:0000256" key="3">
    <source>
        <dbReference type="ARBA" id="ARBA00023015"/>
    </source>
</evidence>
<gene>
    <name evidence="10" type="ORF">LIP_3134</name>
</gene>
<dbReference type="GO" id="GO:0005829">
    <property type="term" value="C:cytosol"/>
    <property type="evidence" value="ECO:0007669"/>
    <property type="project" value="TreeGrafter"/>
</dbReference>
<dbReference type="Gene3D" id="6.10.250.690">
    <property type="match status" value="1"/>
</dbReference>
<evidence type="ECO:0000256" key="6">
    <source>
        <dbReference type="PROSITE-ProRule" id="PRU00169"/>
    </source>
</evidence>
<evidence type="ECO:0000256" key="7">
    <source>
        <dbReference type="PROSITE-ProRule" id="PRU01091"/>
    </source>
</evidence>
<dbReference type="SMART" id="SM00448">
    <property type="entry name" value="REC"/>
    <property type="match status" value="1"/>
</dbReference>
<dbReference type="SUPFAM" id="SSF46894">
    <property type="entry name" value="C-terminal effector domain of the bipartite response regulators"/>
    <property type="match status" value="1"/>
</dbReference>
<evidence type="ECO:0000256" key="2">
    <source>
        <dbReference type="ARBA" id="ARBA00023012"/>
    </source>
</evidence>
<evidence type="ECO:0000313" key="10">
    <source>
        <dbReference type="EMBL" id="BAS28962.1"/>
    </source>
</evidence>
<dbReference type="KEGG" id="lpil:LIP_3134"/>
<evidence type="ECO:0000259" key="9">
    <source>
        <dbReference type="PROSITE" id="PS51755"/>
    </source>
</evidence>
<feature type="DNA-binding region" description="OmpR/PhoB-type" evidence="7">
    <location>
        <begin position="126"/>
        <end position="225"/>
    </location>
</feature>
<evidence type="ECO:0000256" key="5">
    <source>
        <dbReference type="ARBA" id="ARBA00023163"/>
    </source>
</evidence>
<dbReference type="GO" id="GO:0000976">
    <property type="term" value="F:transcription cis-regulatory region binding"/>
    <property type="evidence" value="ECO:0007669"/>
    <property type="project" value="TreeGrafter"/>
</dbReference>
<organism evidence="10 11">
    <name type="scientific">Limnochorda pilosa</name>
    <dbReference type="NCBI Taxonomy" id="1555112"/>
    <lineage>
        <taxon>Bacteria</taxon>
        <taxon>Bacillati</taxon>
        <taxon>Bacillota</taxon>
        <taxon>Limnochordia</taxon>
        <taxon>Limnochordales</taxon>
        <taxon>Limnochordaceae</taxon>
        <taxon>Limnochorda</taxon>
    </lineage>
</organism>
<reference evidence="11" key="2">
    <citation type="journal article" date="2016" name="Int. J. Syst. Evol. Microbiol.">
        <title>Complete genome sequence and cell structure of Limnochorda pilosa, a Gram-negative spore-former within the phylum Firmicutes.</title>
        <authorList>
            <person name="Watanabe M."/>
            <person name="Kojima H."/>
            <person name="Fukui M."/>
        </authorList>
    </citation>
    <scope>NUCLEOTIDE SEQUENCE [LARGE SCALE GENOMIC DNA]</scope>
    <source>
        <strain evidence="11">HC45</strain>
    </source>
</reference>
<dbReference type="InterPro" id="IPR011006">
    <property type="entry name" value="CheY-like_superfamily"/>
</dbReference>
<feature type="domain" description="Response regulatory" evidence="8">
    <location>
        <begin position="3"/>
        <end position="116"/>
    </location>
</feature>
<sequence length="245" mass="28073">MERVLVVDDEPNVCELVSLYLRKEGFQVECRHDGRSGLEEALSGRYQMLVLDLMLPEIDGWEVCRRVRARSSLPILMLTARDDDVEKILGLEMGADDYVTKPFNPREVAARVKAILRRARDEEPETENLAFPGLLIDRDQHRVLLDDEPVALTPREFDLLWELARGAGRTLTRDQLLERVWGYDFYGDERTVDVHIKRLRRKIEPAGVRRHYIHTVWGVGYRFEPVEAGDAEGSEDPCAPSSASS</sequence>
<dbReference type="Gene3D" id="1.10.10.10">
    <property type="entry name" value="Winged helix-like DNA-binding domain superfamily/Winged helix DNA-binding domain"/>
    <property type="match status" value="1"/>
</dbReference>
<keyword evidence="1 6" id="KW-0597">Phosphoprotein</keyword>
<protein>
    <submittedName>
        <fullName evidence="10">PhoP family transcriptional regulator</fullName>
    </submittedName>
</protein>
<keyword evidence="2" id="KW-0902">Two-component regulatory system</keyword>
<dbReference type="GO" id="GO:0006355">
    <property type="term" value="P:regulation of DNA-templated transcription"/>
    <property type="evidence" value="ECO:0007669"/>
    <property type="project" value="InterPro"/>
</dbReference>
<dbReference type="Gene3D" id="3.40.50.2300">
    <property type="match status" value="1"/>
</dbReference>
<proteinExistence type="predicted"/>
<feature type="domain" description="OmpR/PhoB-type" evidence="9">
    <location>
        <begin position="126"/>
        <end position="225"/>
    </location>
</feature>
<dbReference type="InterPro" id="IPR036388">
    <property type="entry name" value="WH-like_DNA-bd_sf"/>
</dbReference>
<dbReference type="OrthoDB" id="9790442at2"/>
<dbReference type="GO" id="GO:0000156">
    <property type="term" value="F:phosphorelay response regulator activity"/>
    <property type="evidence" value="ECO:0007669"/>
    <property type="project" value="TreeGrafter"/>
</dbReference>
<dbReference type="RefSeq" id="WP_068140078.1">
    <property type="nucleotide sequence ID" value="NZ_AP014924.1"/>
</dbReference>
<dbReference type="CDD" id="cd00383">
    <property type="entry name" value="trans_reg_C"/>
    <property type="match status" value="1"/>
</dbReference>
<dbReference type="STRING" id="1555112.LIP_3134"/>
<keyword evidence="4 7" id="KW-0238">DNA-binding</keyword>
<dbReference type="PROSITE" id="PS50110">
    <property type="entry name" value="RESPONSE_REGULATORY"/>
    <property type="match status" value="1"/>
</dbReference>
<dbReference type="EMBL" id="AP014924">
    <property type="protein sequence ID" value="BAS28962.1"/>
    <property type="molecule type" value="Genomic_DNA"/>
</dbReference>